<reference evidence="2" key="1">
    <citation type="journal article" date="2021" name="Nat. Microbiol.">
        <title>Cocultivation of an ultrasmall environmental parasitic bacterium with lytic ability against bacteria associated with wastewater foams.</title>
        <authorList>
            <person name="Batinovic S."/>
            <person name="Rose J.J.A."/>
            <person name="Ratcliffe J."/>
            <person name="Seviour R.J."/>
            <person name="Petrovski S."/>
        </authorList>
    </citation>
    <scope>NUCLEOTIDE SEQUENCE</scope>
    <source>
        <strain evidence="2">CON44</strain>
    </source>
</reference>
<feature type="compositionally biased region" description="Pro residues" evidence="1">
    <location>
        <begin position="65"/>
        <end position="74"/>
    </location>
</feature>
<name>A0A857M7W0_9ACTN</name>
<dbReference type="AlphaFoldDB" id="A0A857M7W0"/>
<feature type="region of interest" description="Disordered" evidence="1">
    <location>
        <begin position="58"/>
        <end position="81"/>
    </location>
</feature>
<sequence length="81" mass="9327">MHDGEECSGCGHSRHAHEHHRAGLDCSQCGCPGFTRRRWWQRKRRTRHIAAPLPFVRRLHTGPVHPLPPSQRPPAPRRKSS</sequence>
<organism evidence="2">
    <name type="scientific">Gordonia amarae</name>
    <dbReference type="NCBI Taxonomy" id="36821"/>
    <lineage>
        <taxon>Bacteria</taxon>
        <taxon>Bacillati</taxon>
        <taxon>Actinomycetota</taxon>
        <taxon>Actinomycetes</taxon>
        <taxon>Mycobacteriales</taxon>
        <taxon>Gordoniaceae</taxon>
        <taxon>Gordonia</taxon>
    </lineage>
</organism>
<feature type="region of interest" description="Disordered" evidence="1">
    <location>
        <begin position="1"/>
        <end position="23"/>
    </location>
</feature>
<dbReference type="RefSeq" id="WP_138943713.1">
    <property type="nucleotide sequence ID" value="NZ_CP045804.1"/>
</dbReference>
<accession>A0A857M7W0</accession>
<evidence type="ECO:0000256" key="1">
    <source>
        <dbReference type="SAM" id="MobiDB-lite"/>
    </source>
</evidence>
<dbReference type="EMBL" id="CP045810">
    <property type="protein sequence ID" value="QHN38463.1"/>
    <property type="molecule type" value="Genomic_DNA"/>
</dbReference>
<proteinExistence type="predicted"/>
<protein>
    <submittedName>
        <fullName evidence="2">Uncharacterized protein</fullName>
    </submittedName>
</protein>
<gene>
    <name evidence="2" type="ORF">GII30_04060</name>
</gene>
<evidence type="ECO:0000313" key="2">
    <source>
        <dbReference type="EMBL" id="QHN38463.1"/>
    </source>
</evidence>